<dbReference type="InterPro" id="IPR013739">
    <property type="entry name" value="Beta_galactosidase_C"/>
</dbReference>
<feature type="domain" description="Beta-galactosidase C-terminal" evidence="13">
    <location>
        <begin position="598"/>
        <end position="644"/>
    </location>
</feature>
<feature type="binding site" evidence="10">
    <location>
        <position position="140"/>
    </location>
    <ligand>
        <name>substrate</name>
    </ligand>
</feature>
<keyword evidence="7 8" id="KW-0326">Glycosidase</keyword>
<dbReference type="InterPro" id="IPR013780">
    <property type="entry name" value="Glyco_hydro_b"/>
</dbReference>
<dbReference type="Pfam" id="PF08532">
    <property type="entry name" value="Glyco_hydro_42M"/>
    <property type="match status" value="1"/>
</dbReference>
<comment type="similarity">
    <text evidence="2 8">Belongs to the glycosyl hydrolase 42 family.</text>
</comment>
<evidence type="ECO:0000256" key="7">
    <source>
        <dbReference type="ARBA" id="ARBA00023295"/>
    </source>
</evidence>
<comment type="catalytic activity">
    <reaction evidence="1 8">
        <text>Hydrolysis of terminal non-reducing beta-D-galactose residues in beta-D-galactosides.</text>
        <dbReference type="EC" id="3.2.1.23"/>
    </reaction>
</comment>
<organism evidence="14 15">
    <name type="scientific">Meiothermus granaticius NBRC 107808</name>
    <dbReference type="NCBI Taxonomy" id="1227551"/>
    <lineage>
        <taxon>Bacteria</taxon>
        <taxon>Thermotogati</taxon>
        <taxon>Deinococcota</taxon>
        <taxon>Deinococci</taxon>
        <taxon>Thermales</taxon>
        <taxon>Thermaceae</taxon>
        <taxon>Meiothermus</taxon>
    </lineage>
</organism>
<keyword evidence="5 8" id="KW-0378">Hydrolase</keyword>
<keyword evidence="4" id="KW-0479">Metal-binding</keyword>
<dbReference type="InterPro" id="IPR029062">
    <property type="entry name" value="Class_I_gatase-like"/>
</dbReference>
<feature type="binding site" evidence="10">
    <location>
        <position position="321"/>
    </location>
    <ligand>
        <name>substrate</name>
    </ligand>
</feature>
<proteinExistence type="inferred from homology"/>
<feature type="active site" description="Nucleophile" evidence="9">
    <location>
        <position position="313"/>
    </location>
</feature>
<evidence type="ECO:0000256" key="4">
    <source>
        <dbReference type="ARBA" id="ARBA00022723"/>
    </source>
</evidence>
<dbReference type="SUPFAM" id="SSF51011">
    <property type="entry name" value="Glycosyl hydrolase domain"/>
    <property type="match status" value="1"/>
</dbReference>
<dbReference type="OrthoDB" id="9800974at2"/>
<dbReference type="PIRSF" id="PIRSF001084">
    <property type="entry name" value="B-galactosidase"/>
    <property type="match status" value="1"/>
</dbReference>
<dbReference type="GO" id="GO:0009341">
    <property type="term" value="C:beta-galactosidase complex"/>
    <property type="evidence" value="ECO:0007669"/>
    <property type="project" value="InterPro"/>
</dbReference>
<dbReference type="EC" id="3.2.1.23" evidence="3 8"/>
<reference evidence="14 15" key="1">
    <citation type="submission" date="2018-08" db="EMBL/GenBank/DDBJ databases">
        <title>Meiothermus granaticius genome AF-68 sequencing project.</title>
        <authorList>
            <person name="Da Costa M.S."/>
            <person name="Albuquerque L."/>
            <person name="Raposo P."/>
            <person name="Froufe H.J.C."/>
            <person name="Barroso C.S."/>
            <person name="Egas C."/>
        </authorList>
    </citation>
    <scope>NUCLEOTIDE SEQUENCE [LARGE SCALE GENOMIC DNA]</scope>
    <source>
        <strain evidence="14 15">AF-68</strain>
    </source>
</reference>
<dbReference type="EMBL" id="QWLB01000014">
    <property type="protein sequence ID" value="RIH92754.1"/>
    <property type="molecule type" value="Genomic_DNA"/>
</dbReference>
<dbReference type="PANTHER" id="PTHR36447">
    <property type="entry name" value="BETA-GALACTOSIDASE GANA"/>
    <property type="match status" value="1"/>
</dbReference>
<dbReference type="InterPro" id="IPR013529">
    <property type="entry name" value="Glyco_hydro_42_N"/>
</dbReference>
<feature type="binding site" evidence="10">
    <location>
        <position position="102"/>
    </location>
    <ligand>
        <name>substrate</name>
    </ligand>
</feature>
<dbReference type="Gene3D" id="2.60.40.1180">
    <property type="entry name" value="Golgi alpha-mannosidase II"/>
    <property type="match status" value="1"/>
</dbReference>
<keyword evidence="6" id="KW-0862">Zinc</keyword>
<dbReference type="RefSeq" id="WP_119356796.1">
    <property type="nucleotide sequence ID" value="NZ_BJXM01000010.1"/>
</dbReference>
<dbReference type="Gene3D" id="3.40.50.880">
    <property type="match status" value="1"/>
</dbReference>
<evidence type="ECO:0000259" key="12">
    <source>
        <dbReference type="Pfam" id="PF08532"/>
    </source>
</evidence>
<keyword evidence="15" id="KW-1185">Reference proteome</keyword>
<dbReference type="Proteomes" id="UP000266178">
    <property type="component" value="Unassembled WGS sequence"/>
</dbReference>
<evidence type="ECO:0000256" key="8">
    <source>
        <dbReference type="PIRNR" id="PIRNR001084"/>
    </source>
</evidence>
<feature type="domain" description="Glycoside hydrolase family 42 N-terminal" evidence="11">
    <location>
        <begin position="5"/>
        <end position="389"/>
    </location>
</feature>
<accession>A0A399F7V3</accession>
<evidence type="ECO:0000256" key="3">
    <source>
        <dbReference type="ARBA" id="ARBA00012756"/>
    </source>
</evidence>
<name>A0A399F7V3_9DEIN</name>
<evidence type="ECO:0000256" key="10">
    <source>
        <dbReference type="PIRSR" id="PIRSR001084-2"/>
    </source>
</evidence>
<dbReference type="InterPro" id="IPR013738">
    <property type="entry name" value="Beta_galactosidase_Trimer"/>
</dbReference>
<evidence type="ECO:0000259" key="11">
    <source>
        <dbReference type="Pfam" id="PF02449"/>
    </source>
</evidence>
<feature type="domain" description="Beta-galactosidase trimerisation" evidence="12">
    <location>
        <begin position="399"/>
        <end position="590"/>
    </location>
</feature>
<evidence type="ECO:0000313" key="14">
    <source>
        <dbReference type="EMBL" id="RIH92754.1"/>
    </source>
</evidence>
<dbReference type="PANTHER" id="PTHR36447:SF2">
    <property type="entry name" value="BETA-GALACTOSIDASE YESZ"/>
    <property type="match status" value="1"/>
</dbReference>
<evidence type="ECO:0000256" key="2">
    <source>
        <dbReference type="ARBA" id="ARBA00005940"/>
    </source>
</evidence>
<dbReference type="InterPro" id="IPR003476">
    <property type="entry name" value="Glyco_hydro_42"/>
</dbReference>
<dbReference type="GO" id="GO:0004565">
    <property type="term" value="F:beta-galactosidase activity"/>
    <property type="evidence" value="ECO:0007669"/>
    <property type="project" value="UniProtKB-EC"/>
</dbReference>
<dbReference type="Pfam" id="PF02449">
    <property type="entry name" value="Glyco_hydro_42"/>
    <property type="match status" value="1"/>
</dbReference>
<dbReference type="InterPro" id="IPR017853">
    <property type="entry name" value="GH"/>
</dbReference>
<dbReference type="Pfam" id="PF08533">
    <property type="entry name" value="Glyco_hydro_42C"/>
    <property type="match status" value="1"/>
</dbReference>
<evidence type="ECO:0000259" key="13">
    <source>
        <dbReference type="Pfam" id="PF08533"/>
    </source>
</evidence>
<protein>
    <recommendedName>
        <fullName evidence="3 8">Beta-galactosidase</fullName>
        <shortName evidence="8">Beta-gal</shortName>
        <ecNumber evidence="3 8">3.2.1.23</ecNumber>
    </recommendedName>
</protein>
<evidence type="ECO:0000256" key="6">
    <source>
        <dbReference type="ARBA" id="ARBA00022833"/>
    </source>
</evidence>
<dbReference type="AlphaFoldDB" id="A0A399F7V3"/>
<dbReference type="Gene3D" id="3.20.20.80">
    <property type="entry name" value="Glycosidases"/>
    <property type="match status" value="1"/>
</dbReference>
<feature type="active site" description="Proton donor" evidence="9">
    <location>
        <position position="141"/>
    </location>
</feature>
<dbReference type="GO" id="GO:0046872">
    <property type="term" value="F:metal ion binding"/>
    <property type="evidence" value="ECO:0007669"/>
    <property type="project" value="UniProtKB-KW"/>
</dbReference>
<dbReference type="GO" id="GO:0006012">
    <property type="term" value="P:galactose metabolic process"/>
    <property type="evidence" value="ECO:0007669"/>
    <property type="project" value="InterPro"/>
</dbReference>
<evidence type="ECO:0000313" key="15">
    <source>
        <dbReference type="Proteomes" id="UP000266178"/>
    </source>
</evidence>
<comment type="caution">
    <text evidence="14">The sequence shown here is derived from an EMBL/GenBank/DDBJ whole genome shotgun (WGS) entry which is preliminary data.</text>
</comment>
<gene>
    <name evidence="14" type="ORF">Mgrana_01292</name>
</gene>
<dbReference type="SUPFAM" id="SSF52317">
    <property type="entry name" value="Class I glutamine amidotransferase-like"/>
    <property type="match status" value="1"/>
</dbReference>
<evidence type="ECO:0000256" key="1">
    <source>
        <dbReference type="ARBA" id="ARBA00001412"/>
    </source>
</evidence>
<sequence>MLGVCYYPEHWPRERWAEDARRMRECGLTYVRIGEFAWSRLEPEPGRFEFEWLEAAIETLGQEGLKIVLGTPTPTPPKWLIDQHPDILAYDRQGRVRGFGSRRHYTFSSPTYRRETRRIVTAVAQRFGQNPHVAGWQTDNEYGCHDTTRSYGPEDLLAFREWLRAKYGSIEALNAAWGNVFWSMEYRTFEEIDLPNLTVTEANPAHWLDFYRFSSDQVAAYNKLQVEIIRQYSPGRFITHNFMSYTPDFDHFKVAEDLDVASWDSYPLGFTDMDVLPVSEEEKLRYARTGHPDIPAFHHDLYRGVKPRWWVMEQQPGPVNWAAHNPSPAPGMVRLWTWEALAHGAEVVSYFRWRQFPQAQEQMHAGLNRPDFQPDVGYWEAQQVARELEGLELPPTQQAPVALVFDYEADWVTRIQPQGREFTYRDLVWNFYQALRSLGLDVDFVKPGGSLEGYRLGVVPCSPILHEATIRALHNTQAQLVFGPRTGSKTESMGIPPNLPPGKLAEWLPIRVTRVESLCPGVNFALEWNGQHYTSSVWKEWVESDLAPVAKFDDGRGALWQHDNLHYLAFWPTVAFLRAYLGHLANRQGLQTFSLSEGLRLRRRGHLTFAFNYGPHEQQAPASPQARFVLGGRMVPPHGLSIWES</sequence>
<dbReference type="SUPFAM" id="SSF51445">
    <property type="entry name" value="(Trans)glycosidases"/>
    <property type="match status" value="1"/>
</dbReference>
<dbReference type="CDD" id="cd03143">
    <property type="entry name" value="A4_beta-galactosidase_middle_domain"/>
    <property type="match status" value="1"/>
</dbReference>
<evidence type="ECO:0000256" key="9">
    <source>
        <dbReference type="PIRSR" id="PIRSR001084-1"/>
    </source>
</evidence>
<evidence type="ECO:0000256" key="5">
    <source>
        <dbReference type="ARBA" id="ARBA00022801"/>
    </source>
</evidence>